<dbReference type="Pfam" id="PF13395">
    <property type="entry name" value="HNH_4"/>
    <property type="match status" value="1"/>
</dbReference>
<sequence>MASDPLLLGQRVIAILEQGQRDATYKLATLMALIEHSIENLPRRDDDPLPVPISDLAHRVLALYWHQVRPFEGHDLAQRRTGSRTRIIDATKELRTAAKASNSRISLEVAMLRAPAEYAAAVDRVAIALIKQPLPRLQKLPGSSASDPFLYEDSFLGENVSRSTVRAHGDAITLKPGVAYGLARLAGLLKPALELMWVEDVRQMNKFLDSDVPDVAGHLFGRERTALAAVRAPYKEAFGPHCFYCESPLPPDNPIDHVLPWSLVGIDGLANLVLACRRCNGDKSNALPALPLVDRALDDHRLSALEDIATELQWPTQRERVTAAARGVYRGQPAGVPTWSGYKRSERLDISFPPWWVEPD</sequence>
<dbReference type="EMBL" id="AP023287">
    <property type="protein sequence ID" value="BCI51624.1"/>
    <property type="molecule type" value="Genomic_DNA"/>
</dbReference>
<proteinExistence type="predicted"/>
<keyword evidence="2" id="KW-0378">Hydrolase</keyword>
<accession>A0A6S6NYT1</accession>
<dbReference type="CDD" id="cd00085">
    <property type="entry name" value="HNHc"/>
    <property type="match status" value="1"/>
</dbReference>
<dbReference type="InterPro" id="IPR003615">
    <property type="entry name" value="HNH_nuc"/>
</dbReference>
<protein>
    <submittedName>
        <fullName evidence="2">HNH endonuclease</fullName>
    </submittedName>
</protein>
<dbReference type="AlphaFoldDB" id="A0A6S6NYT1"/>
<organism evidence="2 3">
    <name type="scientific">Mycolicibacterium litorale</name>
    <dbReference type="NCBI Taxonomy" id="758802"/>
    <lineage>
        <taxon>Bacteria</taxon>
        <taxon>Bacillati</taxon>
        <taxon>Actinomycetota</taxon>
        <taxon>Actinomycetes</taxon>
        <taxon>Mycobacteriales</taxon>
        <taxon>Mycobacteriaceae</taxon>
        <taxon>Mycolicibacterium</taxon>
    </lineage>
</organism>
<evidence type="ECO:0000313" key="3">
    <source>
        <dbReference type="Proteomes" id="UP000515734"/>
    </source>
</evidence>
<dbReference type="GO" id="GO:0004519">
    <property type="term" value="F:endonuclease activity"/>
    <property type="evidence" value="ECO:0007669"/>
    <property type="project" value="UniProtKB-KW"/>
</dbReference>
<feature type="domain" description="HNH nuclease" evidence="1">
    <location>
        <begin position="229"/>
        <end position="281"/>
    </location>
</feature>
<dbReference type="Proteomes" id="UP000515734">
    <property type="component" value="Chromosome"/>
</dbReference>
<dbReference type="SMART" id="SM00507">
    <property type="entry name" value="HNHc"/>
    <property type="match status" value="1"/>
</dbReference>
<dbReference type="Gene3D" id="1.10.30.50">
    <property type="match status" value="1"/>
</dbReference>
<name>A0A6S6NYT1_9MYCO</name>
<evidence type="ECO:0000259" key="1">
    <source>
        <dbReference type="SMART" id="SM00507"/>
    </source>
</evidence>
<evidence type="ECO:0000313" key="2">
    <source>
        <dbReference type="EMBL" id="BCI51624.1"/>
    </source>
</evidence>
<keyword evidence="2" id="KW-0540">Nuclease</keyword>
<reference evidence="2 3" key="1">
    <citation type="submission" date="2020-07" db="EMBL/GenBank/DDBJ databases">
        <title>Complete genome sequence of Mycolicibacterium litorale like strain isolated from cardiac implantable electronic device infection.</title>
        <authorList>
            <person name="Fukano H."/>
            <person name="Miyama H."/>
            <person name="Hoshino Y."/>
        </authorList>
    </citation>
    <scope>NUCLEOTIDE SEQUENCE [LARGE SCALE GENOMIC DNA]</scope>
    <source>
        <strain evidence="2 3">NIIDNTM18</strain>
    </source>
</reference>
<dbReference type="RefSeq" id="WP_185294569.1">
    <property type="nucleotide sequence ID" value="NZ_AP023287.1"/>
</dbReference>
<gene>
    <name evidence="2" type="ORF">NIIDNTM18_09020</name>
</gene>
<keyword evidence="2" id="KW-0255">Endonuclease</keyword>